<dbReference type="InterPro" id="IPR000086">
    <property type="entry name" value="NUDIX_hydrolase_dom"/>
</dbReference>
<evidence type="ECO:0000256" key="11">
    <source>
        <dbReference type="ARBA" id="ARBA00038905"/>
    </source>
</evidence>
<dbReference type="AlphaFoldDB" id="A0A1T4Y7Q0"/>
<dbReference type="EC" id="3.6.1.55" evidence="11"/>
<dbReference type="EMBL" id="FUYJ01000003">
    <property type="protein sequence ID" value="SKA97809.1"/>
    <property type="molecule type" value="Genomic_DNA"/>
</dbReference>
<dbReference type="CDD" id="cd03425">
    <property type="entry name" value="NUDIX_MutT_NudA_like"/>
    <property type="match status" value="1"/>
</dbReference>
<dbReference type="GO" id="GO:0035539">
    <property type="term" value="F:8-oxo-7,8-dihydrodeoxyguanosine triphosphate pyrophosphatase activity"/>
    <property type="evidence" value="ECO:0007669"/>
    <property type="project" value="UniProtKB-EC"/>
</dbReference>
<keyword evidence="15" id="KW-1185">Reference proteome</keyword>
<evidence type="ECO:0000256" key="5">
    <source>
        <dbReference type="ARBA" id="ARBA00022723"/>
    </source>
</evidence>
<dbReference type="Proteomes" id="UP000190042">
    <property type="component" value="Unassembled WGS sequence"/>
</dbReference>
<accession>A0A1T4Y7Q0</accession>
<evidence type="ECO:0000313" key="14">
    <source>
        <dbReference type="EMBL" id="SKA97809.1"/>
    </source>
</evidence>
<dbReference type="Pfam" id="PF00293">
    <property type="entry name" value="NUDIX"/>
    <property type="match status" value="1"/>
</dbReference>
<dbReference type="PROSITE" id="PS51462">
    <property type="entry name" value="NUDIX"/>
    <property type="match status" value="1"/>
</dbReference>
<feature type="domain" description="Nudix hydrolase" evidence="13">
    <location>
        <begin position="6"/>
        <end position="131"/>
    </location>
</feature>
<evidence type="ECO:0000256" key="12">
    <source>
        <dbReference type="RuleBase" id="RU003476"/>
    </source>
</evidence>
<evidence type="ECO:0000259" key="13">
    <source>
        <dbReference type="PROSITE" id="PS51462"/>
    </source>
</evidence>
<name>A0A1T4Y7Q0_9BACL</name>
<keyword evidence="8" id="KW-0460">Magnesium</keyword>
<dbReference type="SUPFAM" id="SSF55811">
    <property type="entry name" value="Nudix"/>
    <property type="match status" value="1"/>
</dbReference>
<keyword evidence="6" id="KW-0227">DNA damage</keyword>
<dbReference type="GO" id="GO:0044716">
    <property type="term" value="F:8-oxo-GDP phosphatase activity"/>
    <property type="evidence" value="ECO:0007669"/>
    <property type="project" value="TreeGrafter"/>
</dbReference>
<comment type="cofactor">
    <cofactor evidence="1">
        <name>Mg(2+)</name>
        <dbReference type="ChEBI" id="CHEBI:18420"/>
    </cofactor>
</comment>
<reference evidence="15" key="1">
    <citation type="submission" date="2017-02" db="EMBL/GenBank/DDBJ databases">
        <authorList>
            <person name="Varghese N."/>
            <person name="Submissions S."/>
        </authorList>
    </citation>
    <scope>NUCLEOTIDE SEQUENCE [LARGE SCALE GENOMIC DNA]</scope>
    <source>
        <strain evidence="15">DSM 23966</strain>
    </source>
</reference>
<evidence type="ECO:0000256" key="7">
    <source>
        <dbReference type="ARBA" id="ARBA00022801"/>
    </source>
</evidence>
<evidence type="ECO:0000256" key="2">
    <source>
        <dbReference type="ARBA" id="ARBA00005582"/>
    </source>
</evidence>
<comment type="similarity">
    <text evidence="2 12">Belongs to the Nudix hydrolase family.</text>
</comment>
<evidence type="ECO:0000256" key="10">
    <source>
        <dbReference type="ARBA" id="ARBA00035861"/>
    </source>
</evidence>
<dbReference type="GO" id="GO:0046872">
    <property type="term" value="F:metal ion binding"/>
    <property type="evidence" value="ECO:0007669"/>
    <property type="project" value="UniProtKB-KW"/>
</dbReference>
<sequence>MRIIKKKIHVVGAIIENEQKEILCALRGPEMTLPNYWEFPGGKIEQGESKEEALKREIQEELGCTIEVYEHIDDTTYEYEKVIVRLETFMAKIVSGLPVVSEHAELKWMTRQELPSLNWAPADIPAIEKLSNYKLNKY</sequence>
<dbReference type="InterPro" id="IPR047127">
    <property type="entry name" value="MutT-like"/>
</dbReference>
<dbReference type="GO" id="GO:0006260">
    <property type="term" value="P:DNA replication"/>
    <property type="evidence" value="ECO:0007669"/>
    <property type="project" value="UniProtKB-KW"/>
</dbReference>
<evidence type="ECO:0000256" key="8">
    <source>
        <dbReference type="ARBA" id="ARBA00022842"/>
    </source>
</evidence>
<keyword evidence="5" id="KW-0479">Metal-binding</keyword>
<comment type="catalytic activity">
    <reaction evidence="10">
        <text>8-oxo-dGTP + H2O = 8-oxo-dGMP + diphosphate + H(+)</text>
        <dbReference type="Rhea" id="RHEA:31575"/>
        <dbReference type="ChEBI" id="CHEBI:15377"/>
        <dbReference type="ChEBI" id="CHEBI:15378"/>
        <dbReference type="ChEBI" id="CHEBI:33019"/>
        <dbReference type="ChEBI" id="CHEBI:63224"/>
        <dbReference type="ChEBI" id="CHEBI:77896"/>
        <dbReference type="EC" id="3.6.1.55"/>
    </reaction>
</comment>
<gene>
    <name evidence="14" type="ORF">SAMN04244570_1944</name>
</gene>
<evidence type="ECO:0000256" key="9">
    <source>
        <dbReference type="ARBA" id="ARBA00023204"/>
    </source>
</evidence>
<dbReference type="Gene3D" id="3.90.79.10">
    <property type="entry name" value="Nucleoside Triphosphate Pyrophosphohydrolase"/>
    <property type="match status" value="1"/>
</dbReference>
<proteinExistence type="inferred from homology"/>
<dbReference type="PRINTS" id="PR00502">
    <property type="entry name" value="NUDIXFAMILY"/>
</dbReference>
<dbReference type="PANTHER" id="PTHR47707:SF1">
    <property type="entry name" value="NUDIX HYDROLASE FAMILY PROTEIN"/>
    <property type="match status" value="1"/>
</dbReference>
<dbReference type="InterPro" id="IPR015797">
    <property type="entry name" value="NUDIX_hydrolase-like_dom_sf"/>
</dbReference>
<keyword evidence="4" id="KW-0235">DNA replication</keyword>
<dbReference type="PROSITE" id="PS00893">
    <property type="entry name" value="NUDIX_BOX"/>
    <property type="match status" value="1"/>
</dbReference>
<evidence type="ECO:0000256" key="1">
    <source>
        <dbReference type="ARBA" id="ARBA00001946"/>
    </source>
</evidence>
<dbReference type="InterPro" id="IPR020476">
    <property type="entry name" value="Nudix_hydrolase"/>
</dbReference>
<dbReference type="GO" id="GO:0006281">
    <property type="term" value="P:DNA repair"/>
    <property type="evidence" value="ECO:0007669"/>
    <property type="project" value="UniProtKB-KW"/>
</dbReference>
<dbReference type="GO" id="GO:0044715">
    <property type="term" value="F:8-oxo-dGDP phosphatase activity"/>
    <property type="evidence" value="ECO:0007669"/>
    <property type="project" value="TreeGrafter"/>
</dbReference>
<organism evidence="14 15">
    <name type="scientific">Sporosarcina newyorkensis</name>
    <dbReference type="NCBI Taxonomy" id="759851"/>
    <lineage>
        <taxon>Bacteria</taxon>
        <taxon>Bacillati</taxon>
        <taxon>Bacillota</taxon>
        <taxon>Bacilli</taxon>
        <taxon>Bacillales</taxon>
        <taxon>Caryophanaceae</taxon>
        <taxon>Sporosarcina</taxon>
    </lineage>
</organism>
<keyword evidence="9" id="KW-0234">DNA repair</keyword>
<evidence type="ECO:0000313" key="15">
    <source>
        <dbReference type="Proteomes" id="UP000190042"/>
    </source>
</evidence>
<evidence type="ECO:0000256" key="6">
    <source>
        <dbReference type="ARBA" id="ARBA00022763"/>
    </source>
</evidence>
<dbReference type="InterPro" id="IPR020084">
    <property type="entry name" value="NUDIX_hydrolase_CS"/>
</dbReference>
<protein>
    <recommendedName>
        <fullName evidence="11">8-oxo-dGTP diphosphatase</fullName>
        <ecNumber evidence="11">3.6.1.55</ecNumber>
    </recommendedName>
</protein>
<evidence type="ECO:0000256" key="4">
    <source>
        <dbReference type="ARBA" id="ARBA00022705"/>
    </source>
</evidence>
<keyword evidence="3" id="KW-0515">Mutator protein</keyword>
<evidence type="ECO:0000256" key="3">
    <source>
        <dbReference type="ARBA" id="ARBA00022457"/>
    </source>
</evidence>
<dbReference type="GO" id="GO:0008413">
    <property type="term" value="F:8-oxo-7,8-dihydroguanosine triphosphate pyrophosphatase activity"/>
    <property type="evidence" value="ECO:0007669"/>
    <property type="project" value="TreeGrafter"/>
</dbReference>
<keyword evidence="7 12" id="KW-0378">Hydrolase</keyword>
<dbReference type="PANTHER" id="PTHR47707">
    <property type="entry name" value="8-OXO-DGTP DIPHOSPHATASE"/>
    <property type="match status" value="1"/>
</dbReference>